<keyword evidence="1" id="KW-0496">Mitochondrion</keyword>
<gene>
    <name evidence="1" type="primary">orf04023</name>
    <name evidence="1" type="ORF">Q903MT_gene4000</name>
</gene>
<dbReference type="EMBL" id="MK697699">
    <property type="protein sequence ID" value="QHR89978.1"/>
    <property type="molecule type" value="Genomic_DNA"/>
</dbReference>
<accession>A0A6B9XSI8</accession>
<proteinExistence type="predicted"/>
<name>A0A6B9XSI8_PICSI</name>
<sequence length="74" mass="7745">MSYGGVPKLREKYFEAPLATGAKAKEPATEARGRVTGSARESLKRASSIQSVDLVEAATEELLSLSACAKEGSS</sequence>
<organism evidence="1">
    <name type="scientific">Picea sitchensis</name>
    <name type="common">Sitka spruce</name>
    <name type="synonym">Pinus sitchensis</name>
    <dbReference type="NCBI Taxonomy" id="3332"/>
    <lineage>
        <taxon>Eukaryota</taxon>
        <taxon>Viridiplantae</taxon>
        <taxon>Streptophyta</taxon>
        <taxon>Embryophyta</taxon>
        <taxon>Tracheophyta</taxon>
        <taxon>Spermatophyta</taxon>
        <taxon>Pinopsida</taxon>
        <taxon>Pinidae</taxon>
        <taxon>Conifers I</taxon>
        <taxon>Pinales</taxon>
        <taxon>Pinaceae</taxon>
        <taxon>Picea</taxon>
    </lineage>
</organism>
<dbReference type="AlphaFoldDB" id="A0A6B9XSI8"/>
<reference evidence="1" key="1">
    <citation type="submission" date="2019-03" db="EMBL/GenBank/DDBJ databases">
        <title>Largest Complete Mitochondrial Genome of a Gymnosperm, Sitka Spruce (Picea sitchensis), Indicates Complex Physical Structure.</title>
        <authorList>
            <person name="Jackman S.D."/>
            <person name="Coombe L."/>
            <person name="Warren R."/>
            <person name="Kirk H."/>
            <person name="Trinh E."/>
            <person name="McLeod T."/>
            <person name="Pleasance S."/>
            <person name="Pandoh P."/>
            <person name="Zhao Y."/>
            <person name="Coope R."/>
            <person name="Bousquet J."/>
            <person name="Bohlmann J.C."/>
            <person name="Jones S.J.M."/>
            <person name="Birol I."/>
        </authorList>
    </citation>
    <scope>NUCLEOTIDE SEQUENCE</scope>
    <source>
        <strain evidence="1">Q903</strain>
    </source>
</reference>
<evidence type="ECO:0000313" key="1">
    <source>
        <dbReference type="EMBL" id="QHR89978.1"/>
    </source>
</evidence>
<geneLocation type="mitochondrion" evidence="1"/>
<protein>
    <submittedName>
        <fullName evidence="1">Uncharacterized protein</fullName>
    </submittedName>
</protein>